<dbReference type="InterPro" id="IPR046947">
    <property type="entry name" value="LytR-like"/>
</dbReference>
<dbReference type="PROSITE" id="PS50930">
    <property type="entry name" value="HTH_LYTTR"/>
    <property type="match status" value="1"/>
</dbReference>
<accession>A0A378NVA0</accession>
<evidence type="ECO:0000259" key="3">
    <source>
        <dbReference type="PROSITE" id="PS50930"/>
    </source>
</evidence>
<dbReference type="GO" id="GO:0003677">
    <property type="term" value="F:DNA binding"/>
    <property type="evidence" value="ECO:0007669"/>
    <property type="project" value="InterPro"/>
</dbReference>
<dbReference type="InterPro" id="IPR001789">
    <property type="entry name" value="Sig_transdc_resp-reg_receiver"/>
</dbReference>
<evidence type="ECO:0000259" key="2">
    <source>
        <dbReference type="PROSITE" id="PS50110"/>
    </source>
</evidence>
<name>A0A378NVA0_9FIRM</name>
<dbReference type="SMART" id="SM00850">
    <property type="entry name" value="LytTR"/>
    <property type="match status" value="1"/>
</dbReference>
<sequence length="235" mass="28123">MKIAVCEDNNIVSSYMEDYISSLDLQDIEYEIFSSGDDLIHYMEVENAIFNIYFMDIEMPGRNGIETSAYIRSVDKNALIIFITDHKEYVYDVFDVLPFRFLIKPVTQTSLNAVLKKAIEQIRTAKQVFFFKQNKNRLQVSFDEILYFEANRRKVKLVTTEKEYEFYGKISELWEQLDANIFLQIHNSYVVNMEQIRQLSDSTVILKNEISLPISRHYRNHVRQRHFQYMEWRCE</sequence>
<dbReference type="InterPro" id="IPR011006">
    <property type="entry name" value="CheY-like_superfamily"/>
</dbReference>
<dbReference type="EMBL" id="UGPP01000001">
    <property type="protein sequence ID" value="STY72302.1"/>
    <property type="molecule type" value="Genomic_DNA"/>
</dbReference>
<evidence type="ECO:0000256" key="1">
    <source>
        <dbReference type="PROSITE-ProRule" id="PRU00169"/>
    </source>
</evidence>
<gene>
    <name evidence="4" type="primary">agrA</name>
    <name evidence="4" type="ORF">NCTC10571_02495</name>
</gene>
<feature type="modified residue" description="4-aspartylphosphate" evidence="1">
    <location>
        <position position="56"/>
    </location>
</feature>
<dbReference type="PANTHER" id="PTHR37299:SF1">
    <property type="entry name" value="STAGE 0 SPORULATION PROTEIN A HOMOLOG"/>
    <property type="match status" value="1"/>
</dbReference>
<proteinExistence type="predicted"/>
<dbReference type="Gene3D" id="2.40.50.1020">
    <property type="entry name" value="LytTr DNA-binding domain"/>
    <property type="match status" value="1"/>
</dbReference>
<dbReference type="Gene3D" id="3.40.50.2300">
    <property type="match status" value="1"/>
</dbReference>
<dbReference type="PANTHER" id="PTHR37299">
    <property type="entry name" value="TRANSCRIPTIONAL REGULATOR-RELATED"/>
    <property type="match status" value="1"/>
</dbReference>
<evidence type="ECO:0000313" key="5">
    <source>
        <dbReference type="Proteomes" id="UP000255234"/>
    </source>
</evidence>
<feature type="domain" description="HTH LytTR-type" evidence="3">
    <location>
        <begin position="129"/>
        <end position="228"/>
    </location>
</feature>
<protein>
    <submittedName>
        <fullName evidence="4">Accessory gene regulator protein A</fullName>
    </submittedName>
</protein>
<dbReference type="AlphaFoldDB" id="A0A378NVA0"/>
<dbReference type="RefSeq" id="WP_115152322.1">
    <property type="nucleotide sequence ID" value="NZ_UGPP01000001.1"/>
</dbReference>
<dbReference type="InterPro" id="IPR007492">
    <property type="entry name" value="LytTR_DNA-bd_dom"/>
</dbReference>
<organism evidence="4 5">
    <name type="scientific">Megamonas hypermegale</name>
    <dbReference type="NCBI Taxonomy" id="158847"/>
    <lineage>
        <taxon>Bacteria</taxon>
        <taxon>Bacillati</taxon>
        <taxon>Bacillota</taxon>
        <taxon>Negativicutes</taxon>
        <taxon>Selenomonadales</taxon>
        <taxon>Selenomonadaceae</taxon>
        <taxon>Megamonas</taxon>
    </lineage>
</organism>
<evidence type="ECO:0000313" key="4">
    <source>
        <dbReference type="EMBL" id="STY72302.1"/>
    </source>
</evidence>
<dbReference type="PROSITE" id="PS50110">
    <property type="entry name" value="RESPONSE_REGULATORY"/>
    <property type="match status" value="1"/>
</dbReference>
<feature type="domain" description="Response regulatory" evidence="2">
    <location>
        <begin position="2"/>
        <end position="119"/>
    </location>
</feature>
<dbReference type="Proteomes" id="UP000255234">
    <property type="component" value="Unassembled WGS sequence"/>
</dbReference>
<dbReference type="SUPFAM" id="SSF52172">
    <property type="entry name" value="CheY-like"/>
    <property type="match status" value="1"/>
</dbReference>
<dbReference type="Pfam" id="PF00072">
    <property type="entry name" value="Response_reg"/>
    <property type="match status" value="1"/>
</dbReference>
<dbReference type="Pfam" id="PF04397">
    <property type="entry name" value="LytTR"/>
    <property type="match status" value="1"/>
</dbReference>
<keyword evidence="1" id="KW-0597">Phosphoprotein</keyword>
<dbReference type="GO" id="GO:0000156">
    <property type="term" value="F:phosphorelay response regulator activity"/>
    <property type="evidence" value="ECO:0007669"/>
    <property type="project" value="InterPro"/>
</dbReference>
<reference evidence="4 5" key="1">
    <citation type="submission" date="2018-06" db="EMBL/GenBank/DDBJ databases">
        <authorList>
            <consortium name="Pathogen Informatics"/>
            <person name="Doyle S."/>
        </authorList>
    </citation>
    <scope>NUCLEOTIDE SEQUENCE [LARGE SCALE GENOMIC DNA]</scope>
    <source>
        <strain evidence="4 5">NCTC10571</strain>
    </source>
</reference>
<dbReference type="SMART" id="SM00448">
    <property type="entry name" value="REC"/>
    <property type="match status" value="1"/>
</dbReference>